<keyword evidence="1" id="KW-0812">Transmembrane</keyword>
<feature type="transmembrane region" description="Helical" evidence="1">
    <location>
        <begin position="50"/>
        <end position="70"/>
    </location>
</feature>
<proteinExistence type="predicted"/>
<dbReference type="AlphaFoldDB" id="A0A917T4P7"/>
<gene>
    <name evidence="2" type="ORF">GCM10011534_35530</name>
</gene>
<feature type="transmembrane region" description="Helical" evidence="1">
    <location>
        <begin position="181"/>
        <end position="201"/>
    </location>
</feature>
<evidence type="ECO:0000313" key="3">
    <source>
        <dbReference type="Proteomes" id="UP000649829"/>
    </source>
</evidence>
<keyword evidence="1" id="KW-1133">Transmembrane helix</keyword>
<evidence type="ECO:0000256" key="1">
    <source>
        <dbReference type="SAM" id="Phobius"/>
    </source>
</evidence>
<feature type="transmembrane region" description="Helical" evidence="1">
    <location>
        <begin position="150"/>
        <end position="169"/>
    </location>
</feature>
<protein>
    <submittedName>
        <fullName evidence="2">Uncharacterized protein</fullName>
    </submittedName>
</protein>
<sequence length="213" mass="22372">MEHSLAARVLDVVPLPFATLTGVIGLYGLYDGWSSARAAVDRAPGDYVDMVPSTALCLVLLSTALILGWFCDRSWRARVAWAMSFAVVVVALVNLASFLLLSSPGIDGVLLGDRIGADHMSVPTAIGMLIGSYCVLALMAPENPDPDGPVYFAVAGLSTSICVIAGYAFDATTVYDLGIFHGMSALTAVAFCCFNIAVLAFPPARTGEIAFDE</sequence>
<feature type="transmembrane region" description="Helical" evidence="1">
    <location>
        <begin position="12"/>
        <end position="30"/>
    </location>
</feature>
<evidence type="ECO:0000313" key="2">
    <source>
        <dbReference type="EMBL" id="GGM10329.1"/>
    </source>
</evidence>
<dbReference type="RefSeq" id="WP_156954693.1">
    <property type="nucleotide sequence ID" value="NZ_BMLF01000002.1"/>
</dbReference>
<feature type="transmembrane region" description="Helical" evidence="1">
    <location>
        <begin position="79"/>
        <end position="100"/>
    </location>
</feature>
<accession>A0A917T4P7</accession>
<dbReference type="EMBL" id="BMLF01000002">
    <property type="protein sequence ID" value="GGM10329.1"/>
    <property type="molecule type" value="Genomic_DNA"/>
</dbReference>
<keyword evidence="1" id="KW-0472">Membrane</keyword>
<reference evidence="2" key="1">
    <citation type="journal article" date="2014" name="Int. J. Syst. Evol. Microbiol.">
        <title>Complete genome sequence of Corynebacterium casei LMG S-19264T (=DSM 44701T), isolated from a smear-ripened cheese.</title>
        <authorList>
            <consortium name="US DOE Joint Genome Institute (JGI-PGF)"/>
            <person name="Walter F."/>
            <person name="Albersmeier A."/>
            <person name="Kalinowski J."/>
            <person name="Ruckert C."/>
        </authorList>
    </citation>
    <scope>NUCLEOTIDE SEQUENCE</scope>
    <source>
        <strain evidence="2">CGMCC 1.6293</strain>
    </source>
</reference>
<organism evidence="2 3">
    <name type="scientific">Pseudooceanicola nanhaiensis</name>
    <dbReference type="NCBI Taxonomy" id="375761"/>
    <lineage>
        <taxon>Bacteria</taxon>
        <taxon>Pseudomonadati</taxon>
        <taxon>Pseudomonadota</taxon>
        <taxon>Alphaproteobacteria</taxon>
        <taxon>Rhodobacterales</taxon>
        <taxon>Paracoccaceae</taxon>
        <taxon>Pseudooceanicola</taxon>
    </lineage>
</organism>
<feature type="transmembrane region" description="Helical" evidence="1">
    <location>
        <begin position="120"/>
        <end position="138"/>
    </location>
</feature>
<keyword evidence="3" id="KW-1185">Reference proteome</keyword>
<comment type="caution">
    <text evidence="2">The sequence shown here is derived from an EMBL/GenBank/DDBJ whole genome shotgun (WGS) entry which is preliminary data.</text>
</comment>
<reference evidence="2" key="2">
    <citation type="submission" date="2020-09" db="EMBL/GenBank/DDBJ databases">
        <authorList>
            <person name="Sun Q."/>
            <person name="Zhou Y."/>
        </authorList>
    </citation>
    <scope>NUCLEOTIDE SEQUENCE</scope>
    <source>
        <strain evidence="2">CGMCC 1.6293</strain>
    </source>
</reference>
<dbReference type="Proteomes" id="UP000649829">
    <property type="component" value="Unassembled WGS sequence"/>
</dbReference>
<name>A0A917T4P7_9RHOB</name>